<evidence type="ECO:0000256" key="3">
    <source>
        <dbReference type="PROSITE-ProRule" id="PRU00023"/>
    </source>
</evidence>
<dbReference type="Proteomes" id="UP000799424">
    <property type="component" value="Unassembled WGS sequence"/>
</dbReference>
<gene>
    <name evidence="4" type="ORF">CC86DRAFT_238196</name>
</gene>
<dbReference type="Pfam" id="PF13637">
    <property type="entry name" value="Ank_4"/>
    <property type="match status" value="1"/>
</dbReference>
<feature type="repeat" description="ANK" evidence="3">
    <location>
        <begin position="633"/>
        <end position="665"/>
    </location>
</feature>
<feature type="non-terminal residue" evidence="4">
    <location>
        <position position="1003"/>
    </location>
</feature>
<protein>
    <submittedName>
        <fullName evidence="4">Ankyrin</fullName>
    </submittedName>
</protein>
<name>A0A6A6ZDM4_9PLEO</name>
<proteinExistence type="predicted"/>
<feature type="repeat" description="ANK" evidence="3">
    <location>
        <begin position="348"/>
        <end position="380"/>
    </location>
</feature>
<dbReference type="AlphaFoldDB" id="A0A6A6ZDM4"/>
<dbReference type="SMART" id="SM00248">
    <property type="entry name" value="ANK"/>
    <property type="match status" value="14"/>
</dbReference>
<dbReference type="OrthoDB" id="3796693at2759"/>
<accession>A0A6A6ZDM4</accession>
<dbReference type="EMBL" id="MU006254">
    <property type="protein sequence ID" value="KAF2818297.1"/>
    <property type="molecule type" value="Genomic_DNA"/>
</dbReference>
<feature type="repeat" description="ANK" evidence="3">
    <location>
        <begin position="867"/>
        <end position="899"/>
    </location>
</feature>
<dbReference type="InterPro" id="IPR051165">
    <property type="entry name" value="Multifunctional_ANK_Repeat"/>
</dbReference>
<dbReference type="PROSITE" id="PS50297">
    <property type="entry name" value="ANK_REP_REGION"/>
    <property type="match status" value="4"/>
</dbReference>
<dbReference type="SUPFAM" id="SSF48403">
    <property type="entry name" value="Ankyrin repeat"/>
    <property type="match status" value="4"/>
</dbReference>
<dbReference type="Pfam" id="PF12796">
    <property type="entry name" value="Ank_2"/>
    <property type="match status" value="3"/>
</dbReference>
<feature type="repeat" description="ANK" evidence="3">
    <location>
        <begin position="224"/>
        <end position="256"/>
    </location>
</feature>
<dbReference type="InterPro" id="IPR002110">
    <property type="entry name" value="Ankyrin_rpt"/>
</dbReference>
<evidence type="ECO:0000313" key="4">
    <source>
        <dbReference type="EMBL" id="KAF2818297.1"/>
    </source>
</evidence>
<dbReference type="PANTHER" id="PTHR24123:SF33">
    <property type="entry name" value="PROTEIN HOS4"/>
    <property type="match status" value="1"/>
</dbReference>
<evidence type="ECO:0000256" key="2">
    <source>
        <dbReference type="ARBA" id="ARBA00023043"/>
    </source>
</evidence>
<feature type="repeat" description="ANK" evidence="3">
    <location>
        <begin position="382"/>
        <end position="414"/>
    </location>
</feature>
<organism evidence="4 5">
    <name type="scientific">Ophiobolus disseminans</name>
    <dbReference type="NCBI Taxonomy" id="1469910"/>
    <lineage>
        <taxon>Eukaryota</taxon>
        <taxon>Fungi</taxon>
        <taxon>Dikarya</taxon>
        <taxon>Ascomycota</taxon>
        <taxon>Pezizomycotina</taxon>
        <taxon>Dothideomycetes</taxon>
        <taxon>Pleosporomycetidae</taxon>
        <taxon>Pleosporales</taxon>
        <taxon>Pleosporineae</taxon>
        <taxon>Phaeosphaeriaceae</taxon>
        <taxon>Ophiobolus</taxon>
    </lineage>
</organism>
<keyword evidence="5" id="KW-1185">Reference proteome</keyword>
<keyword evidence="1" id="KW-0677">Repeat</keyword>
<dbReference type="Gene3D" id="1.25.40.20">
    <property type="entry name" value="Ankyrin repeat-containing domain"/>
    <property type="match status" value="6"/>
</dbReference>
<dbReference type="PROSITE" id="PS50088">
    <property type="entry name" value="ANK_REPEAT"/>
    <property type="match status" value="7"/>
</dbReference>
<keyword evidence="2 3" id="KW-0040">ANK repeat</keyword>
<reference evidence="4" key="1">
    <citation type="journal article" date="2020" name="Stud. Mycol.">
        <title>101 Dothideomycetes genomes: a test case for predicting lifestyles and emergence of pathogens.</title>
        <authorList>
            <person name="Haridas S."/>
            <person name="Albert R."/>
            <person name="Binder M."/>
            <person name="Bloem J."/>
            <person name="Labutti K."/>
            <person name="Salamov A."/>
            <person name="Andreopoulos B."/>
            <person name="Baker S."/>
            <person name="Barry K."/>
            <person name="Bills G."/>
            <person name="Bluhm B."/>
            <person name="Cannon C."/>
            <person name="Castanera R."/>
            <person name="Culley D."/>
            <person name="Daum C."/>
            <person name="Ezra D."/>
            <person name="Gonzalez J."/>
            <person name="Henrissat B."/>
            <person name="Kuo A."/>
            <person name="Liang C."/>
            <person name="Lipzen A."/>
            <person name="Lutzoni F."/>
            <person name="Magnuson J."/>
            <person name="Mondo S."/>
            <person name="Nolan M."/>
            <person name="Ohm R."/>
            <person name="Pangilinan J."/>
            <person name="Park H.-J."/>
            <person name="Ramirez L."/>
            <person name="Alfaro M."/>
            <person name="Sun H."/>
            <person name="Tritt A."/>
            <person name="Yoshinaga Y."/>
            <person name="Zwiers L.-H."/>
            <person name="Turgeon B."/>
            <person name="Goodwin S."/>
            <person name="Spatafora J."/>
            <person name="Crous P."/>
            <person name="Grigoriev I."/>
        </authorList>
    </citation>
    <scope>NUCLEOTIDE SEQUENCE</scope>
    <source>
        <strain evidence="4">CBS 113818</strain>
    </source>
</reference>
<evidence type="ECO:0000256" key="1">
    <source>
        <dbReference type="ARBA" id="ARBA00022737"/>
    </source>
</evidence>
<feature type="repeat" description="ANK" evidence="3">
    <location>
        <begin position="666"/>
        <end position="698"/>
    </location>
</feature>
<dbReference type="Pfam" id="PF00023">
    <property type="entry name" value="Ank"/>
    <property type="match status" value="1"/>
</dbReference>
<feature type="repeat" description="ANK" evidence="3">
    <location>
        <begin position="732"/>
        <end position="764"/>
    </location>
</feature>
<feature type="non-terminal residue" evidence="4">
    <location>
        <position position="1"/>
    </location>
</feature>
<dbReference type="PANTHER" id="PTHR24123">
    <property type="entry name" value="ANKYRIN REPEAT-CONTAINING"/>
    <property type="match status" value="1"/>
</dbReference>
<sequence>TPSSATSRDSDGKTAWYYFCTKFVPFVLTQKERDYHRVSHVLSVLVQHDALRAHEEATNESGMGLIVKECLQQNSSHYGRYGCIQLLGSILFEVISTANRAELDMRHPELVRLLIWSMLGPVENLFQKLLEFGADIHAASMYYGDDSAMDCYLRSRTEIAPGVTELLLAHAQADLIPKTDPRGWLKHFCLCAPQPGTTDRESTRVVKLEAILKIGVDPNARSKTLTTAAMVAAGAGSLDVLRLLVLHNADMDLTDEFDWTVVQHAVWGGQVDVLKYLHSQIQGGEQWTQLVSFLVPLGAAAMPMGPSDARSYFGCTLAHFASYRPEMATLQFLKEAGVLGDINARAQEGVTPLHLAVCVKAPAATRWLIRNGADVKATFGMKKSTALHTAFRMGNAENAFALLEAGAELSTDSTGMTPERYGSRSVLYDLLRLISYSPVKIPRAIHQALKQERTGSLYSAIVSGNLEACRSIAQVTMVLNKPLAECGTCTPLIVALVWQRPDIARLFLELGASTSGTPCARTRSSGPSRHKTLYIAISQPIFNSILEQLLERSLVDEAHWTQDAEFGLPLHLAAAFNPAGLKILVEHLVKHGIFFSRERNSRWIYQKAHSFSKMLLGSRSPAGPFVPGQWLVPSGTPLHVAAWNRKLEAVDVLLDLGVDVDARDNGGWTPLHHATKVGCVDTISKLLQRGATPRACDRIGRTPLMILVCTGTLKAVAIMVALETDKTSADVNGKTALHYAVLAWRLDVLIYLIKMGWDAYQLDKSGRSPVCYALSSPRLASYIYATHLDLTHLVSKSGNISTVKLSPSTNSTRSFYRYLPQTAVVQYLKSLLDGVSTPLMSFAFLSQTQGMRILIESGAELEDRNRSGDTALIVACREGQLPSVVFLVRQGAKLEYTYDSRLINALKSASSHAGVIKWFLVDRWADQDKLTSEPFNSEAPAPLRPWTGVRTVKIPLRGTFARPVGSSLMIHAKYLHSIARNGWRNMVPLGWNTVAHLVPLPAE</sequence>
<dbReference type="InterPro" id="IPR036770">
    <property type="entry name" value="Ankyrin_rpt-contain_sf"/>
</dbReference>
<evidence type="ECO:0000313" key="5">
    <source>
        <dbReference type="Proteomes" id="UP000799424"/>
    </source>
</evidence>